<dbReference type="EMBL" id="JAVDXO010000003">
    <property type="protein sequence ID" value="MDR7306540.1"/>
    <property type="molecule type" value="Genomic_DNA"/>
</dbReference>
<comment type="catalytic activity">
    <reaction evidence="3">
        <text>alpha-L-fucose = beta-L-fucose</text>
        <dbReference type="Rhea" id="RHEA:25580"/>
        <dbReference type="ChEBI" id="CHEBI:42548"/>
        <dbReference type="ChEBI" id="CHEBI:42589"/>
        <dbReference type="EC" id="5.1.3.29"/>
    </reaction>
</comment>
<name>A0ABU1ZLX0_9BURK</name>
<dbReference type="Gene3D" id="3.40.1650.10">
    <property type="entry name" value="RbsD-like domain"/>
    <property type="match status" value="1"/>
</dbReference>
<dbReference type="InterPro" id="IPR050443">
    <property type="entry name" value="RbsD/FucU_mutarotase"/>
</dbReference>
<dbReference type="PANTHER" id="PTHR31690:SF4">
    <property type="entry name" value="FUCOSE MUTAROTASE"/>
    <property type="match status" value="1"/>
</dbReference>
<protein>
    <submittedName>
        <fullName evidence="4">L-fucose mutarotase</fullName>
        <ecNumber evidence="4">5.1.3.29</ecNumber>
    </submittedName>
</protein>
<organism evidence="4 5">
    <name type="scientific">Rhodoferax saidenbachensis</name>
    <dbReference type="NCBI Taxonomy" id="1484693"/>
    <lineage>
        <taxon>Bacteria</taxon>
        <taxon>Pseudomonadati</taxon>
        <taxon>Pseudomonadota</taxon>
        <taxon>Betaproteobacteria</taxon>
        <taxon>Burkholderiales</taxon>
        <taxon>Comamonadaceae</taxon>
        <taxon>Rhodoferax</taxon>
    </lineage>
</organism>
<dbReference type="PANTHER" id="PTHR31690">
    <property type="entry name" value="FUCOSE MUTAROTASE"/>
    <property type="match status" value="1"/>
</dbReference>
<dbReference type="Pfam" id="PF05025">
    <property type="entry name" value="RbsD_FucU"/>
    <property type="match status" value="1"/>
</dbReference>
<accession>A0ABU1ZLX0</accession>
<dbReference type="Proteomes" id="UP001268089">
    <property type="component" value="Unassembled WGS sequence"/>
</dbReference>
<comment type="caution">
    <text evidence="4">The sequence shown here is derived from an EMBL/GenBank/DDBJ whole genome shotgun (WGS) entry which is preliminary data.</text>
</comment>
<evidence type="ECO:0000313" key="4">
    <source>
        <dbReference type="EMBL" id="MDR7306540.1"/>
    </source>
</evidence>
<dbReference type="GO" id="GO:0036373">
    <property type="term" value="F:L-fucose mutarotase activity"/>
    <property type="evidence" value="ECO:0007669"/>
    <property type="project" value="UniProtKB-EC"/>
</dbReference>
<dbReference type="RefSeq" id="WP_310341740.1">
    <property type="nucleotide sequence ID" value="NZ_JAVDXO010000003.1"/>
</dbReference>
<comment type="catalytic activity">
    <reaction evidence="1">
        <text>beta-D-ribopyranose = beta-D-ribofuranose</text>
        <dbReference type="Rhea" id="RHEA:25432"/>
        <dbReference type="ChEBI" id="CHEBI:27476"/>
        <dbReference type="ChEBI" id="CHEBI:47002"/>
        <dbReference type="EC" id="5.4.99.62"/>
    </reaction>
</comment>
<evidence type="ECO:0000256" key="3">
    <source>
        <dbReference type="ARBA" id="ARBA00036324"/>
    </source>
</evidence>
<evidence type="ECO:0000256" key="1">
    <source>
        <dbReference type="ARBA" id="ARBA00000223"/>
    </source>
</evidence>
<dbReference type="InterPro" id="IPR007721">
    <property type="entry name" value="RbsD_FucU"/>
</dbReference>
<evidence type="ECO:0000313" key="5">
    <source>
        <dbReference type="Proteomes" id="UP001268089"/>
    </source>
</evidence>
<gene>
    <name evidence="4" type="ORF">J2X15_001823</name>
</gene>
<dbReference type="EC" id="5.1.3.29" evidence="4"/>
<proteinExistence type="predicted"/>
<keyword evidence="2 4" id="KW-0413">Isomerase</keyword>
<evidence type="ECO:0000256" key="2">
    <source>
        <dbReference type="ARBA" id="ARBA00023235"/>
    </source>
</evidence>
<dbReference type="InterPro" id="IPR023750">
    <property type="entry name" value="RbsD-like_sf"/>
</dbReference>
<sequence>MLKGIDPLLTPELLMHLSAMGHGEWVAVVDANFTADFLSAGKPLVRLPGHTLERVSKAVLSVIPLAEDVACPAAYMRVSHQPLEHRTAAQQAVVALLQQEGLPENRVEPVERFAFYDKIKGASLIVQSGEATAYGNAMYCKGVIL</sequence>
<dbReference type="SUPFAM" id="SSF102546">
    <property type="entry name" value="RbsD-like"/>
    <property type="match status" value="1"/>
</dbReference>
<reference evidence="4 5" key="1">
    <citation type="submission" date="2023-07" db="EMBL/GenBank/DDBJ databases">
        <title>Sorghum-associated microbial communities from plants grown in Nebraska, USA.</title>
        <authorList>
            <person name="Schachtman D."/>
        </authorList>
    </citation>
    <scope>NUCLEOTIDE SEQUENCE [LARGE SCALE GENOMIC DNA]</scope>
    <source>
        <strain evidence="4 5">BE308</strain>
    </source>
</reference>
<keyword evidence="5" id="KW-1185">Reference proteome</keyword>